<dbReference type="AlphaFoldDB" id="A0A0C9T456"/>
<dbReference type="EMBL" id="KN819406">
    <property type="protein sequence ID" value="KIJ10440.1"/>
    <property type="molecule type" value="Genomic_DNA"/>
</dbReference>
<gene>
    <name evidence="1" type="ORF">PAXINDRAFT_86079</name>
</gene>
<dbReference type="Proteomes" id="UP000053647">
    <property type="component" value="Unassembled WGS sequence"/>
</dbReference>
<evidence type="ECO:0000313" key="2">
    <source>
        <dbReference type="Proteomes" id="UP000053647"/>
    </source>
</evidence>
<accession>A0A0C9T456</accession>
<proteinExistence type="predicted"/>
<protein>
    <submittedName>
        <fullName evidence="1">Uncharacterized protein</fullName>
    </submittedName>
</protein>
<reference evidence="1 2" key="1">
    <citation type="submission" date="2014-06" db="EMBL/GenBank/DDBJ databases">
        <authorList>
            <consortium name="DOE Joint Genome Institute"/>
            <person name="Kuo A."/>
            <person name="Kohler A."/>
            <person name="Nagy L.G."/>
            <person name="Floudas D."/>
            <person name="Copeland A."/>
            <person name="Barry K.W."/>
            <person name="Cichocki N."/>
            <person name="Veneault-Fourrey C."/>
            <person name="LaButti K."/>
            <person name="Lindquist E.A."/>
            <person name="Lipzen A."/>
            <person name="Lundell T."/>
            <person name="Morin E."/>
            <person name="Murat C."/>
            <person name="Sun H."/>
            <person name="Tunlid A."/>
            <person name="Henrissat B."/>
            <person name="Grigoriev I.V."/>
            <person name="Hibbett D.S."/>
            <person name="Martin F."/>
            <person name="Nordberg H.P."/>
            <person name="Cantor M.N."/>
            <person name="Hua S.X."/>
        </authorList>
    </citation>
    <scope>NUCLEOTIDE SEQUENCE [LARGE SCALE GENOMIC DNA]</scope>
    <source>
        <strain evidence="1 2">ATCC 200175</strain>
    </source>
</reference>
<dbReference type="HOGENOM" id="CLU_096565_0_0_1"/>
<evidence type="ECO:0000313" key="1">
    <source>
        <dbReference type="EMBL" id="KIJ10440.1"/>
    </source>
</evidence>
<keyword evidence="2" id="KW-1185">Reference proteome</keyword>
<dbReference type="OrthoDB" id="341511at2759"/>
<feature type="non-terminal residue" evidence="1">
    <location>
        <position position="162"/>
    </location>
</feature>
<name>A0A0C9T456_PAXIN</name>
<reference evidence="2" key="2">
    <citation type="submission" date="2015-01" db="EMBL/GenBank/DDBJ databases">
        <title>Evolutionary Origins and Diversification of the Mycorrhizal Mutualists.</title>
        <authorList>
            <consortium name="DOE Joint Genome Institute"/>
            <consortium name="Mycorrhizal Genomics Consortium"/>
            <person name="Kohler A."/>
            <person name="Kuo A."/>
            <person name="Nagy L.G."/>
            <person name="Floudas D."/>
            <person name="Copeland A."/>
            <person name="Barry K.W."/>
            <person name="Cichocki N."/>
            <person name="Veneault-Fourrey C."/>
            <person name="LaButti K."/>
            <person name="Lindquist E.A."/>
            <person name="Lipzen A."/>
            <person name="Lundell T."/>
            <person name="Morin E."/>
            <person name="Murat C."/>
            <person name="Riley R."/>
            <person name="Ohm R."/>
            <person name="Sun H."/>
            <person name="Tunlid A."/>
            <person name="Henrissat B."/>
            <person name="Grigoriev I.V."/>
            <person name="Hibbett D.S."/>
            <person name="Martin F."/>
        </authorList>
    </citation>
    <scope>NUCLEOTIDE SEQUENCE [LARGE SCALE GENOMIC DNA]</scope>
    <source>
        <strain evidence="2">ATCC 200175</strain>
    </source>
</reference>
<sequence>IYSEHNISHFHRFIEHVGLQLLRSNLGDLAIPGTGIELKLEHMPGRAMGASRTPHNLAQSAFGFLNTHQTRLDRADLGLRQQVKESEVPVPRFPRGVLGFELSNGCTTFSDIEFRSLAKLELGIMLLGYKVHSVCLLCVYAPALSGPSSLGNYPTPSSRLAL</sequence>
<organism evidence="1 2">
    <name type="scientific">Paxillus involutus ATCC 200175</name>
    <dbReference type="NCBI Taxonomy" id="664439"/>
    <lineage>
        <taxon>Eukaryota</taxon>
        <taxon>Fungi</taxon>
        <taxon>Dikarya</taxon>
        <taxon>Basidiomycota</taxon>
        <taxon>Agaricomycotina</taxon>
        <taxon>Agaricomycetes</taxon>
        <taxon>Agaricomycetidae</taxon>
        <taxon>Boletales</taxon>
        <taxon>Paxilineae</taxon>
        <taxon>Paxillaceae</taxon>
        <taxon>Paxillus</taxon>
    </lineage>
</organism>